<proteinExistence type="predicted"/>
<organism evidence="1 2">
    <name type="scientific">Sphaerodactylus townsendi</name>
    <dbReference type="NCBI Taxonomy" id="933632"/>
    <lineage>
        <taxon>Eukaryota</taxon>
        <taxon>Metazoa</taxon>
        <taxon>Chordata</taxon>
        <taxon>Craniata</taxon>
        <taxon>Vertebrata</taxon>
        <taxon>Euteleostomi</taxon>
        <taxon>Lepidosauria</taxon>
        <taxon>Squamata</taxon>
        <taxon>Bifurcata</taxon>
        <taxon>Gekkota</taxon>
        <taxon>Sphaerodactylidae</taxon>
        <taxon>Sphaerodactylus</taxon>
    </lineage>
</organism>
<name>A0ACB8EMM8_9SAUR</name>
<dbReference type="EMBL" id="CM037616">
    <property type="protein sequence ID" value="KAH7993733.1"/>
    <property type="molecule type" value="Genomic_DNA"/>
</dbReference>
<gene>
    <name evidence="1" type="ORF">K3G42_032167</name>
</gene>
<comment type="caution">
    <text evidence="1">The sequence shown here is derived from an EMBL/GenBank/DDBJ whole genome shotgun (WGS) entry which is preliminary data.</text>
</comment>
<protein>
    <submittedName>
        <fullName evidence="1">Uncharacterized protein</fullName>
    </submittedName>
</protein>
<keyword evidence="2" id="KW-1185">Reference proteome</keyword>
<evidence type="ECO:0000313" key="1">
    <source>
        <dbReference type="EMBL" id="KAH7993733.1"/>
    </source>
</evidence>
<evidence type="ECO:0000313" key="2">
    <source>
        <dbReference type="Proteomes" id="UP000827872"/>
    </source>
</evidence>
<accession>A0ACB8EMM8</accession>
<reference evidence="1" key="1">
    <citation type="submission" date="2021-08" db="EMBL/GenBank/DDBJ databases">
        <title>The first chromosome-level gecko genome reveals the dynamic sex chromosomes of Neotropical dwarf geckos (Sphaerodactylidae: Sphaerodactylus).</title>
        <authorList>
            <person name="Pinto B.J."/>
            <person name="Keating S.E."/>
            <person name="Gamble T."/>
        </authorList>
    </citation>
    <scope>NUCLEOTIDE SEQUENCE</scope>
    <source>
        <strain evidence="1">TG3544</strain>
    </source>
</reference>
<dbReference type="Proteomes" id="UP000827872">
    <property type="component" value="Linkage Group LG03"/>
</dbReference>
<sequence length="91" mass="10253">MRECHWGPTGVSGHGRRALCIEHHDMCSWHSDRAMRLDANYKDLERRPAVVEKWMNKRKGAARRLLEKRRAAEKAGKPQGAGASGTSTKLS</sequence>